<dbReference type="RefSeq" id="XP_031908670.1">
    <property type="nucleotide sequence ID" value="XM_032055967.1"/>
</dbReference>
<sequence length="58" mass="6819">MYHNAQSIEHRAYGTPYNLPILPGVYNLVNTSVPDLSWVFIKRQFHLHAQQRREKGLL</sequence>
<evidence type="ECO:0000313" key="1">
    <source>
        <dbReference type="EMBL" id="KAE8132607.1"/>
    </source>
</evidence>
<organism evidence="1 2">
    <name type="scientific">Aspergillus pseudotamarii</name>
    <dbReference type="NCBI Taxonomy" id="132259"/>
    <lineage>
        <taxon>Eukaryota</taxon>
        <taxon>Fungi</taxon>
        <taxon>Dikarya</taxon>
        <taxon>Ascomycota</taxon>
        <taxon>Pezizomycotina</taxon>
        <taxon>Eurotiomycetes</taxon>
        <taxon>Eurotiomycetidae</taxon>
        <taxon>Eurotiales</taxon>
        <taxon>Aspergillaceae</taxon>
        <taxon>Aspergillus</taxon>
        <taxon>Aspergillus subgen. Circumdati</taxon>
    </lineage>
</organism>
<accession>A0A5N6SF87</accession>
<dbReference type="AlphaFoldDB" id="A0A5N6SF87"/>
<gene>
    <name evidence="1" type="ORF">BDV38DRAFT_260826</name>
</gene>
<dbReference type="GeneID" id="43640177"/>
<keyword evidence="2" id="KW-1185">Reference proteome</keyword>
<evidence type="ECO:0000313" key="2">
    <source>
        <dbReference type="Proteomes" id="UP000325672"/>
    </source>
</evidence>
<protein>
    <submittedName>
        <fullName evidence="1">Uncharacterized protein</fullName>
    </submittedName>
</protein>
<dbReference type="Proteomes" id="UP000325672">
    <property type="component" value="Unassembled WGS sequence"/>
</dbReference>
<reference evidence="1 2" key="1">
    <citation type="submission" date="2019-04" db="EMBL/GenBank/DDBJ databases">
        <title>Friends and foes A comparative genomics study of 23 Aspergillus species from section Flavi.</title>
        <authorList>
            <consortium name="DOE Joint Genome Institute"/>
            <person name="Kjaerbolling I."/>
            <person name="Vesth T."/>
            <person name="Frisvad J.C."/>
            <person name="Nybo J.L."/>
            <person name="Theobald S."/>
            <person name="Kildgaard S."/>
            <person name="Isbrandt T."/>
            <person name="Kuo A."/>
            <person name="Sato A."/>
            <person name="Lyhne E.K."/>
            <person name="Kogle M.E."/>
            <person name="Wiebenga A."/>
            <person name="Kun R.S."/>
            <person name="Lubbers R.J."/>
            <person name="Makela M.R."/>
            <person name="Barry K."/>
            <person name="Chovatia M."/>
            <person name="Clum A."/>
            <person name="Daum C."/>
            <person name="Haridas S."/>
            <person name="He G."/>
            <person name="LaButti K."/>
            <person name="Lipzen A."/>
            <person name="Mondo S."/>
            <person name="Riley R."/>
            <person name="Salamov A."/>
            <person name="Simmons B.A."/>
            <person name="Magnuson J.K."/>
            <person name="Henrissat B."/>
            <person name="Mortensen U.H."/>
            <person name="Larsen T.O."/>
            <person name="Devries R.P."/>
            <person name="Grigoriev I.V."/>
            <person name="Machida M."/>
            <person name="Baker S.E."/>
            <person name="Andersen M.R."/>
        </authorList>
    </citation>
    <scope>NUCLEOTIDE SEQUENCE [LARGE SCALE GENOMIC DNA]</scope>
    <source>
        <strain evidence="1 2">CBS 117625</strain>
    </source>
</reference>
<name>A0A5N6SF87_ASPPS</name>
<proteinExistence type="predicted"/>
<dbReference type="EMBL" id="ML743630">
    <property type="protein sequence ID" value="KAE8132607.1"/>
    <property type="molecule type" value="Genomic_DNA"/>
</dbReference>